<dbReference type="PANTHER" id="PTHR42928:SF5">
    <property type="entry name" value="BLR1237 PROTEIN"/>
    <property type="match status" value="1"/>
</dbReference>
<dbReference type="CDD" id="cd13578">
    <property type="entry name" value="PBP2_Bug27"/>
    <property type="match status" value="1"/>
</dbReference>
<evidence type="ECO:0000256" key="2">
    <source>
        <dbReference type="SAM" id="SignalP"/>
    </source>
</evidence>
<dbReference type="PIRSF" id="PIRSF017082">
    <property type="entry name" value="YflP"/>
    <property type="match status" value="1"/>
</dbReference>
<proteinExistence type="inferred from homology"/>
<evidence type="ECO:0000313" key="4">
    <source>
        <dbReference type="Proteomes" id="UP000575083"/>
    </source>
</evidence>
<dbReference type="EMBL" id="JACHLK010000004">
    <property type="protein sequence ID" value="MBB6559707.1"/>
    <property type="molecule type" value="Genomic_DNA"/>
</dbReference>
<organism evidence="3 4">
    <name type="scientific">Acidovorax soli</name>
    <dbReference type="NCBI Taxonomy" id="592050"/>
    <lineage>
        <taxon>Bacteria</taxon>
        <taxon>Pseudomonadati</taxon>
        <taxon>Pseudomonadota</taxon>
        <taxon>Betaproteobacteria</taxon>
        <taxon>Burkholderiales</taxon>
        <taxon>Comamonadaceae</taxon>
        <taxon>Acidovorax</taxon>
    </lineage>
</organism>
<name>A0A7X0PD32_9BURK</name>
<keyword evidence="3" id="KW-0675">Receptor</keyword>
<feature type="chain" id="PRO_5030970214" evidence="2">
    <location>
        <begin position="28"/>
        <end position="324"/>
    </location>
</feature>
<accession>A0A7X0PD32</accession>
<keyword evidence="4" id="KW-1185">Reference proteome</keyword>
<dbReference type="InterPro" id="IPR005064">
    <property type="entry name" value="BUG"/>
</dbReference>
<feature type="signal peptide" evidence="2">
    <location>
        <begin position="1"/>
        <end position="27"/>
    </location>
</feature>
<dbReference type="Pfam" id="PF03401">
    <property type="entry name" value="TctC"/>
    <property type="match status" value="1"/>
</dbReference>
<dbReference type="RefSeq" id="WP_184857132.1">
    <property type="nucleotide sequence ID" value="NZ_JACHLK010000004.1"/>
</dbReference>
<protein>
    <submittedName>
        <fullName evidence="3">Tripartite-type tricarboxylate transporter receptor subunit TctC</fullName>
    </submittedName>
</protein>
<dbReference type="InterPro" id="IPR042100">
    <property type="entry name" value="Bug_dom1"/>
</dbReference>
<comment type="caution">
    <text evidence="3">The sequence shown here is derived from an EMBL/GenBank/DDBJ whole genome shotgun (WGS) entry which is preliminary data.</text>
</comment>
<dbReference type="PANTHER" id="PTHR42928">
    <property type="entry name" value="TRICARBOXYLATE-BINDING PROTEIN"/>
    <property type="match status" value="1"/>
</dbReference>
<sequence length="324" mass="33455">MHSLNLASRGRRALLLATLAAGSLAHAQGDKPVRVIVPLTTGSTVDTLARALSPPLARALGQPVVVENIAGAGGVSGTAQLVRAPKDGQTLALVSSNHVINPAIYKSMPFDTLKDITPITVVGTVPLVLVATNALPVKTLKELVAYAKANPAKVDYGSAGNGSVLHLAAELLKSEGGIFLTHIPYKGTGPLTTDLIGGQIHLAFLSVTAAAPHVKAGRLKALGVSTTQRSQVLPEVPTLAEAGLPGYSFDAWIALIGPAGLPKPLVQKFYQDVKATLAQKEVQDIMAAQGIAPVGSTPESAEPFFKAELAKHAELVRQSGAVKD</sequence>
<gene>
    <name evidence="3" type="ORF">HNP48_002379</name>
</gene>
<evidence type="ECO:0000256" key="1">
    <source>
        <dbReference type="ARBA" id="ARBA00006987"/>
    </source>
</evidence>
<evidence type="ECO:0000313" key="3">
    <source>
        <dbReference type="EMBL" id="MBB6559707.1"/>
    </source>
</evidence>
<dbReference type="AlphaFoldDB" id="A0A7X0PD32"/>
<reference evidence="3 4" key="1">
    <citation type="submission" date="2020-08" db="EMBL/GenBank/DDBJ databases">
        <title>Functional genomics of gut bacteria from endangered species of beetles.</title>
        <authorList>
            <person name="Carlos-Shanley C."/>
        </authorList>
    </citation>
    <scope>NUCLEOTIDE SEQUENCE [LARGE SCALE GENOMIC DNA]</scope>
    <source>
        <strain evidence="3 4">S00198</strain>
    </source>
</reference>
<dbReference type="Gene3D" id="3.40.190.10">
    <property type="entry name" value="Periplasmic binding protein-like II"/>
    <property type="match status" value="1"/>
</dbReference>
<dbReference type="Gene3D" id="3.40.190.150">
    <property type="entry name" value="Bordetella uptake gene, domain 1"/>
    <property type="match status" value="1"/>
</dbReference>
<keyword evidence="2" id="KW-0732">Signal</keyword>
<comment type="similarity">
    <text evidence="1">Belongs to the UPF0065 (bug) family.</text>
</comment>
<dbReference type="SUPFAM" id="SSF53850">
    <property type="entry name" value="Periplasmic binding protein-like II"/>
    <property type="match status" value="1"/>
</dbReference>
<dbReference type="Proteomes" id="UP000575083">
    <property type="component" value="Unassembled WGS sequence"/>
</dbReference>